<comment type="caution">
    <text evidence="7">The sequence shown here is derived from an EMBL/GenBank/DDBJ whole genome shotgun (WGS) entry which is preliminary data.</text>
</comment>
<keyword evidence="3 5" id="KW-1133">Transmembrane helix</keyword>
<evidence type="ECO:0000256" key="4">
    <source>
        <dbReference type="ARBA" id="ARBA00023136"/>
    </source>
</evidence>
<dbReference type="OrthoDB" id="2566866at2759"/>
<dbReference type="EMBL" id="MCFD01000013">
    <property type="protein sequence ID" value="ORX67149.1"/>
    <property type="molecule type" value="Genomic_DNA"/>
</dbReference>
<feature type="transmembrane region" description="Helical" evidence="5">
    <location>
        <begin position="34"/>
        <end position="58"/>
    </location>
</feature>
<feature type="transmembrane region" description="Helical" evidence="5">
    <location>
        <begin position="111"/>
        <end position="133"/>
    </location>
</feature>
<dbReference type="Pfam" id="PF14378">
    <property type="entry name" value="PAP2_3"/>
    <property type="match status" value="1"/>
</dbReference>
<keyword evidence="8" id="KW-1185">Reference proteome</keyword>
<dbReference type="GO" id="GO:0016020">
    <property type="term" value="C:membrane"/>
    <property type="evidence" value="ECO:0007669"/>
    <property type="project" value="UniProtKB-SubCell"/>
</dbReference>
<evidence type="ECO:0000256" key="5">
    <source>
        <dbReference type="SAM" id="Phobius"/>
    </source>
</evidence>
<dbReference type="PANTHER" id="PTHR31310">
    <property type="match status" value="1"/>
</dbReference>
<dbReference type="AlphaFoldDB" id="A0A1Y1W0T7"/>
<dbReference type="InterPro" id="IPR052185">
    <property type="entry name" value="IPC_Synthase-Related"/>
</dbReference>
<feature type="transmembrane region" description="Helical" evidence="5">
    <location>
        <begin position="327"/>
        <end position="345"/>
    </location>
</feature>
<feature type="transmembrane region" description="Helical" evidence="5">
    <location>
        <begin position="264"/>
        <end position="282"/>
    </location>
</feature>
<reference evidence="7 8" key="1">
    <citation type="submission" date="2016-07" db="EMBL/GenBank/DDBJ databases">
        <title>Pervasive Adenine N6-methylation of Active Genes in Fungi.</title>
        <authorList>
            <consortium name="DOE Joint Genome Institute"/>
            <person name="Mondo S.J."/>
            <person name="Dannebaum R.O."/>
            <person name="Kuo R.C."/>
            <person name="Labutti K."/>
            <person name="Haridas S."/>
            <person name="Kuo A."/>
            <person name="Salamov A."/>
            <person name="Ahrendt S.R."/>
            <person name="Lipzen A."/>
            <person name="Sullivan W."/>
            <person name="Andreopoulos W.B."/>
            <person name="Clum A."/>
            <person name="Lindquist E."/>
            <person name="Daum C."/>
            <person name="Ramamoorthy G.K."/>
            <person name="Gryganskyi A."/>
            <person name="Culley D."/>
            <person name="Magnuson J.K."/>
            <person name="James T.Y."/>
            <person name="O'Malley M.A."/>
            <person name="Stajich J.E."/>
            <person name="Spatafora J.W."/>
            <person name="Visel A."/>
            <person name="Grigoriev I.V."/>
        </authorList>
    </citation>
    <scope>NUCLEOTIDE SEQUENCE [LARGE SCALE GENOMIC DNA]</scope>
    <source>
        <strain evidence="7 8">ATCC 12442</strain>
    </source>
</reference>
<sequence>MKRRFSTVLKQLKRNAVVKLAGASNPQRQAVVSLLLVVLTEVALLALTFCTNFLSAFIHNTLEVFHDFRLRSLDNAQRIVSFERTLGIFFEEPLQRWHEKHIGGWSFWNTYYAGVHPVVTVVFLVFILMRMFAWKLKRVNWKQVSEGHRQSGDEDSYYAPDNSSAVVTRGSFNEMTAAQQYRFLRSVWVLGAWVAFFGFLFAPTMPPRLLPVCDFFNAQGANVGACLNTEFSFMDSIGLHGSLLWDWNDESVKTLNNPYAAFPSQHTIFAAWCALSWIHLVGPNVSGKGIASAWFWVRGAMRWGIVLYPMVTIYCIIITANHYIADALFGLLALAFSYAVVYFYYSYRSRHVVHGKEMPGTLLPY</sequence>
<evidence type="ECO:0000256" key="2">
    <source>
        <dbReference type="ARBA" id="ARBA00022692"/>
    </source>
</evidence>
<proteinExistence type="predicted"/>
<dbReference type="RefSeq" id="XP_040741071.1">
    <property type="nucleotide sequence ID" value="XM_040888350.1"/>
</dbReference>
<name>A0A1Y1W0T7_9FUNG</name>
<evidence type="ECO:0000313" key="8">
    <source>
        <dbReference type="Proteomes" id="UP000193922"/>
    </source>
</evidence>
<feature type="transmembrane region" description="Helical" evidence="5">
    <location>
        <begin position="183"/>
        <end position="202"/>
    </location>
</feature>
<organism evidence="7 8">
    <name type="scientific">Linderina pennispora</name>
    <dbReference type="NCBI Taxonomy" id="61395"/>
    <lineage>
        <taxon>Eukaryota</taxon>
        <taxon>Fungi</taxon>
        <taxon>Fungi incertae sedis</taxon>
        <taxon>Zoopagomycota</taxon>
        <taxon>Kickxellomycotina</taxon>
        <taxon>Kickxellomycetes</taxon>
        <taxon>Kickxellales</taxon>
        <taxon>Kickxellaceae</taxon>
        <taxon>Linderina</taxon>
    </lineage>
</organism>
<dbReference type="PANTHER" id="PTHR31310:SF7">
    <property type="entry name" value="PA-PHOSPHATASE RELATED-FAMILY PROTEIN DDB_G0268928"/>
    <property type="match status" value="1"/>
</dbReference>
<dbReference type="InterPro" id="IPR026841">
    <property type="entry name" value="Aur1/Ipt1"/>
</dbReference>
<gene>
    <name evidence="7" type="ORF">DL89DRAFT_269577</name>
</gene>
<evidence type="ECO:0000259" key="6">
    <source>
        <dbReference type="Pfam" id="PF14378"/>
    </source>
</evidence>
<keyword evidence="4 5" id="KW-0472">Membrane</keyword>
<evidence type="ECO:0000313" key="7">
    <source>
        <dbReference type="EMBL" id="ORX67149.1"/>
    </source>
</evidence>
<evidence type="ECO:0000256" key="1">
    <source>
        <dbReference type="ARBA" id="ARBA00004141"/>
    </source>
</evidence>
<keyword evidence="2 5" id="KW-0812">Transmembrane</keyword>
<accession>A0A1Y1W0T7</accession>
<evidence type="ECO:0000256" key="3">
    <source>
        <dbReference type="ARBA" id="ARBA00022989"/>
    </source>
</evidence>
<feature type="domain" description="Inositolphosphotransferase Aur1/Ipt1" evidence="6">
    <location>
        <begin position="178"/>
        <end position="339"/>
    </location>
</feature>
<dbReference type="GeneID" id="63804998"/>
<feature type="transmembrane region" description="Helical" evidence="5">
    <location>
        <begin position="303"/>
        <end position="321"/>
    </location>
</feature>
<protein>
    <recommendedName>
        <fullName evidence="6">Inositolphosphotransferase Aur1/Ipt1 domain-containing protein</fullName>
    </recommendedName>
</protein>
<comment type="subcellular location">
    <subcellularLocation>
        <location evidence="1">Membrane</location>
        <topology evidence="1">Multi-pass membrane protein</topology>
    </subcellularLocation>
</comment>
<dbReference type="Proteomes" id="UP000193922">
    <property type="component" value="Unassembled WGS sequence"/>
</dbReference>